<feature type="transmembrane region" description="Helical" evidence="2">
    <location>
        <begin position="141"/>
        <end position="160"/>
    </location>
</feature>
<dbReference type="RefSeq" id="WP_045273362.1">
    <property type="nucleotide sequence ID" value="NZ_JYIX01000039.1"/>
</dbReference>
<comment type="caution">
    <text evidence="3">The sequence shown here is derived from an EMBL/GenBank/DDBJ whole genome shotgun (WGS) entry which is preliminary data.</text>
</comment>
<feature type="compositionally biased region" description="Basic and acidic residues" evidence="1">
    <location>
        <begin position="29"/>
        <end position="47"/>
    </location>
</feature>
<keyword evidence="2" id="KW-1133">Transmembrane helix</keyword>
<dbReference type="AlphaFoldDB" id="A0A0F0LDJ5"/>
<organism evidence="3 4">
    <name type="scientific">Microbacterium azadirachtae</name>
    <dbReference type="NCBI Taxonomy" id="582680"/>
    <lineage>
        <taxon>Bacteria</taxon>
        <taxon>Bacillati</taxon>
        <taxon>Actinomycetota</taxon>
        <taxon>Actinomycetes</taxon>
        <taxon>Micrococcales</taxon>
        <taxon>Microbacteriaceae</taxon>
        <taxon>Microbacterium</taxon>
    </lineage>
</organism>
<dbReference type="STRING" id="582680.RS86_03304"/>
<protein>
    <submittedName>
        <fullName evidence="3">Uncharacterized protein</fullName>
    </submittedName>
</protein>
<accession>A0A0F0LDJ5</accession>
<evidence type="ECO:0000256" key="1">
    <source>
        <dbReference type="SAM" id="MobiDB-lite"/>
    </source>
</evidence>
<keyword evidence="2" id="KW-0472">Membrane</keyword>
<keyword evidence="4" id="KW-1185">Reference proteome</keyword>
<reference evidence="3 4" key="1">
    <citation type="submission" date="2015-02" db="EMBL/GenBank/DDBJ databases">
        <title>Draft genome sequences of ten Microbacterium spp. with emphasis on heavy metal contaminated environments.</title>
        <authorList>
            <person name="Corretto E."/>
        </authorList>
    </citation>
    <scope>NUCLEOTIDE SEQUENCE [LARGE SCALE GENOMIC DNA]</scope>
    <source>
        <strain evidence="3 4">ARN176</strain>
    </source>
</reference>
<name>A0A0F0LDJ5_9MICO</name>
<evidence type="ECO:0000313" key="3">
    <source>
        <dbReference type="EMBL" id="KJL31188.1"/>
    </source>
</evidence>
<dbReference type="EMBL" id="JYIX01000039">
    <property type="protein sequence ID" value="KJL31188.1"/>
    <property type="molecule type" value="Genomic_DNA"/>
</dbReference>
<evidence type="ECO:0000256" key="2">
    <source>
        <dbReference type="SAM" id="Phobius"/>
    </source>
</evidence>
<sequence>MTDPGHGEERRELERRAFGKDGSGLSEAEAARLSELRHEDAARRDPIPEPGASLEAATPLPGSLAPIPGPALIPGALDGTRPMTPAVAVAASTPGLAPSAVADSASEGPAIPAKTPRPPIGRLRAEVSAWLATGRWKRPRYLIGGLIALLLVGVLIGVAIPRPPDVGLALRAGEGERRDKVAERADFDPGSLALLARSDHALLWYATQSRGDLLCAIIDVKGSPPQHNCLPRRAIREQPLDVVSQSKPGADGNVAGDQGAVTLSGTGAPMGSLQHWSFAANPDPGLSPEETAIWKRVTSENGFKATMIAGRMSGIPIWVGYRDQGDLCLIVEDGQTYKDCGQQSGVASPSRFGTDELPPTLVLDLPATDQHVAYRLEYWTGFSSYLVVTANPDPQPTPPFGLKPAA</sequence>
<feature type="region of interest" description="Disordered" evidence="1">
    <location>
        <begin position="1"/>
        <end position="61"/>
    </location>
</feature>
<proteinExistence type="predicted"/>
<feature type="compositionally biased region" description="Basic and acidic residues" evidence="1">
    <location>
        <begin position="1"/>
        <end position="19"/>
    </location>
</feature>
<keyword evidence="2" id="KW-0812">Transmembrane</keyword>
<evidence type="ECO:0000313" key="4">
    <source>
        <dbReference type="Proteomes" id="UP000033740"/>
    </source>
</evidence>
<dbReference type="Proteomes" id="UP000033740">
    <property type="component" value="Unassembled WGS sequence"/>
</dbReference>
<dbReference type="PATRIC" id="fig|582680.6.peg.3388"/>
<gene>
    <name evidence="3" type="ORF">RS86_03304</name>
</gene>
<feature type="region of interest" description="Disordered" evidence="1">
    <location>
        <begin position="98"/>
        <end position="117"/>
    </location>
</feature>